<protein>
    <recommendedName>
        <fullName evidence="6">CFEM domain-containing protein</fullName>
    </recommendedName>
</protein>
<evidence type="ECO:0000256" key="3">
    <source>
        <dbReference type="ARBA" id="ARBA00022729"/>
    </source>
</evidence>
<feature type="domain" description="CFEM" evidence="6">
    <location>
        <begin position="27"/>
        <end position="90"/>
    </location>
</feature>
<dbReference type="InterPro" id="IPR008427">
    <property type="entry name" value="Extracellular_membr_CFEM_dom"/>
</dbReference>
<dbReference type="GO" id="GO:0005576">
    <property type="term" value="C:extracellular region"/>
    <property type="evidence" value="ECO:0007669"/>
    <property type="project" value="UniProtKB-SubCell"/>
</dbReference>
<gene>
    <name evidence="7" type="ORF">FIBSPDRAFT_874095</name>
</gene>
<organism evidence="7">
    <name type="scientific">Athelia psychrophila</name>
    <dbReference type="NCBI Taxonomy" id="1759441"/>
    <lineage>
        <taxon>Eukaryota</taxon>
        <taxon>Fungi</taxon>
        <taxon>Dikarya</taxon>
        <taxon>Basidiomycota</taxon>
        <taxon>Agaricomycotina</taxon>
        <taxon>Agaricomycetes</taxon>
        <taxon>Agaricomycetidae</taxon>
        <taxon>Atheliales</taxon>
        <taxon>Atheliaceae</taxon>
        <taxon>Athelia</taxon>
    </lineage>
</organism>
<feature type="signal peptide" evidence="5">
    <location>
        <begin position="1"/>
        <end position="21"/>
    </location>
</feature>
<dbReference type="EMBL" id="KV417712">
    <property type="protein sequence ID" value="KZP08847.1"/>
    <property type="molecule type" value="Genomic_DNA"/>
</dbReference>
<keyword evidence="3 5" id="KW-0732">Signal</keyword>
<evidence type="ECO:0000259" key="6">
    <source>
        <dbReference type="Pfam" id="PF05730"/>
    </source>
</evidence>
<accession>A0A165XSC0</accession>
<keyword evidence="2" id="KW-0964">Secreted</keyword>
<dbReference type="Pfam" id="PF05730">
    <property type="entry name" value="CFEM"/>
    <property type="match status" value="1"/>
</dbReference>
<evidence type="ECO:0000256" key="1">
    <source>
        <dbReference type="ARBA" id="ARBA00004613"/>
    </source>
</evidence>
<comment type="subcellular location">
    <subcellularLocation>
        <location evidence="1">Secreted</location>
    </subcellularLocation>
</comment>
<evidence type="ECO:0000256" key="2">
    <source>
        <dbReference type="ARBA" id="ARBA00022525"/>
    </source>
</evidence>
<dbReference type="AlphaFoldDB" id="A0A165XSC0"/>
<evidence type="ECO:0000313" key="7">
    <source>
        <dbReference type="EMBL" id="KZP08847.1"/>
    </source>
</evidence>
<keyword evidence="4" id="KW-1015">Disulfide bond</keyword>
<evidence type="ECO:0000256" key="4">
    <source>
        <dbReference type="ARBA" id="ARBA00023157"/>
    </source>
</evidence>
<sequence length="176" mass="18019">MRFSIFLAAILSIMMALSASASPFYARSLPRCSAPCLSPAEEDCNSEHKEHISCSMCKESSTMHTITACISSACSDADLATTRQYYDAYCTPTGLGAGSRRALVVERGMPIFLNGTGVSTAATSESTTSTAAVAISTSSPSSSSSNAGATNAAISERGGTSTFSLVLGFILLAGGL</sequence>
<reference evidence="7" key="1">
    <citation type="journal article" date="2016" name="Mol. Biol. Evol.">
        <title>Comparative Genomics of Early-Diverging Mushroom-Forming Fungi Provides Insights into the Origins of Lignocellulose Decay Capabilities.</title>
        <authorList>
            <person name="Nagy L.G."/>
            <person name="Riley R."/>
            <person name="Tritt A."/>
            <person name="Adam C."/>
            <person name="Daum C."/>
            <person name="Floudas D."/>
            <person name="Sun H."/>
            <person name="Yadav J.S."/>
            <person name="Pangilinan J."/>
            <person name="Larsson K.H."/>
            <person name="Matsuura K."/>
            <person name="Barry K."/>
            <person name="Labutti K."/>
            <person name="Kuo R."/>
            <person name="Ohm R.A."/>
            <person name="Bhattacharya S.S."/>
            <person name="Shirouzu T."/>
            <person name="Yoshinaga Y."/>
            <person name="Martin F.M."/>
            <person name="Grigoriev I.V."/>
            <person name="Hibbett D.S."/>
        </authorList>
    </citation>
    <scope>NUCLEOTIDE SEQUENCE [LARGE SCALE GENOMIC DNA]</scope>
    <source>
        <strain evidence="7">CBS 109695</strain>
    </source>
</reference>
<name>A0A165XSC0_9AGAM</name>
<evidence type="ECO:0000256" key="5">
    <source>
        <dbReference type="SAM" id="SignalP"/>
    </source>
</evidence>
<proteinExistence type="predicted"/>
<feature type="chain" id="PRO_5007869116" description="CFEM domain-containing protein" evidence="5">
    <location>
        <begin position="22"/>
        <end position="176"/>
    </location>
</feature>